<evidence type="ECO:0000313" key="2">
    <source>
        <dbReference type="Proteomes" id="UP000642748"/>
    </source>
</evidence>
<name>A0A8J3VUQ5_9ACTN</name>
<dbReference type="Gene3D" id="1.25.10.10">
    <property type="entry name" value="Leucine-rich Repeat Variant"/>
    <property type="match status" value="1"/>
</dbReference>
<keyword evidence="2" id="KW-1185">Reference proteome</keyword>
<comment type="caution">
    <text evidence="1">The sequence shown here is derived from an EMBL/GenBank/DDBJ whole genome shotgun (WGS) entry which is preliminary data.</text>
</comment>
<gene>
    <name evidence="1" type="ORF">Raf01_71580</name>
</gene>
<dbReference type="InterPro" id="IPR011989">
    <property type="entry name" value="ARM-like"/>
</dbReference>
<dbReference type="Pfam" id="PF13646">
    <property type="entry name" value="HEAT_2"/>
    <property type="match status" value="1"/>
</dbReference>
<dbReference type="InterPro" id="IPR016024">
    <property type="entry name" value="ARM-type_fold"/>
</dbReference>
<accession>A0A8J3VUQ5</accession>
<proteinExistence type="predicted"/>
<protein>
    <recommendedName>
        <fullName evidence="3">HEAT repeat-containing protein</fullName>
    </recommendedName>
</protein>
<organism evidence="1 2">
    <name type="scientific">Rugosimonospora africana</name>
    <dbReference type="NCBI Taxonomy" id="556532"/>
    <lineage>
        <taxon>Bacteria</taxon>
        <taxon>Bacillati</taxon>
        <taxon>Actinomycetota</taxon>
        <taxon>Actinomycetes</taxon>
        <taxon>Micromonosporales</taxon>
        <taxon>Micromonosporaceae</taxon>
        <taxon>Rugosimonospora</taxon>
    </lineage>
</organism>
<dbReference type="EMBL" id="BONZ01000075">
    <property type="protein sequence ID" value="GIH18986.1"/>
    <property type="molecule type" value="Genomic_DNA"/>
</dbReference>
<dbReference type="AlphaFoldDB" id="A0A8J3VUQ5"/>
<dbReference type="Proteomes" id="UP000642748">
    <property type="component" value="Unassembled WGS sequence"/>
</dbReference>
<reference evidence="1" key="1">
    <citation type="submission" date="2021-01" db="EMBL/GenBank/DDBJ databases">
        <title>Whole genome shotgun sequence of Rugosimonospora africana NBRC 104875.</title>
        <authorList>
            <person name="Komaki H."/>
            <person name="Tamura T."/>
        </authorList>
    </citation>
    <scope>NUCLEOTIDE SEQUENCE</scope>
    <source>
        <strain evidence="1">NBRC 104875</strain>
    </source>
</reference>
<evidence type="ECO:0000313" key="1">
    <source>
        <dbReference type="EMBL" id="GIH18986.1"/>
    </source>
</evidence>
<evidence type="ECO:0008006" key="3">
    <source>
        <dbReference type="Google" id="ProtNLM"/>
    </source>
</evidence>
<sequence>MRAAIAVTLARNACPNLTETLQNLASDESAAVRAGLATALGLCGWPGARPLIVALTQDPDRAVRTHANVALDRIQERHSST</sequence>
<dbReference type="SUPFAM" id="SSF48371">
    <property type="entry name" value="ARM repeat"/>
    <property type="match status" value="1"/>
</dbReference>